<comment type="caution">
    <text evidence="1">The sequence shown here is derived from an EMBL/GenBank/DDBJ whole genome shotgun (WGS) entry which is preliminary data.</text>
</comment>
<dbReference type="Proteomes" id="UP000253742">
    <property type="component" value="Unassembled WGS sequence"/>
</dbReference>
<evidence type="ECO:0000313" key="1">
    <source>
        <dbReference type="EMBL" id="RDD85076.1"/>
    </source>
</evidence>
<gene>
    <name evidence="1" type="ORF">DVZ84_31535</name>
</gene>
<protein>
    <submittedName>
        <fullName evidence="1">Uncharacterized protein</fullName>
    </submittedName>
</protein>
<proteinExistence type="predicted"/>
<evidence type="ECO:0000313" key="2">
    <source>
        <dbReference type="Proteomes" id="UP000253742"/>
    </source>
</evidence>
<sequence>MPDALYQRYLDAATAYREHRASCTSCTDDRRCPEGQQRWTLFEQRQDAHLKRVRNARKSR</sequence>
<dbReference type="EMBL" id="QQBH01000030">
    <property type="protein sequence ID" value="RDD85076.1"/>
    <property type="molecule type" value="Genomic_DNA"/>
</dbReference>
<name>A0A369UWF5_9ACTN</name>
<dbReference type="AlphaFoldDB" id="A0A369UWF5"/>
<dbReference type="RefSeq" id="WP_114532209.1">
    <property type="nucleotide sequence ID" value="NZ_QQBH01000030.1"/>
</dbReference>
<reference evidence="1 2" key="1">
    <citation type="submission" date="2018-07" db="EMBL/GenBank/DDBJ databases">
        <title>Genome guided investigation of antibiotics producing actinomycetales strain isolated from a Macau mangrove ecosystem.</title>
        <authorList>
            <person name="Hu D."/>
        </authorList>
    </citation>
    <scope>NUCLEOTIDE SEQUENCE [LARGE SCALE GENOMIC DNA]</scope>
    <source>
        <strain evidence="1 2">2297</strain>
    </source>
</reference>
<organism evidence="1 2">
    <name type="scientific">Streptomyces parvulus</name>
    <dbReference type="NCBI Taxonomy" id="146923"/>
    <lineage>
        <taxon>Bacteria</taxon>
        <taxon>Bacillati</taxon>
        <taxon>Actinomycetota</taxon>
        <taxon>Actinomycetes</taxon>
        <taxon>Kitasatosporales</taxon>
        <taxon>Streptomycetaceae</taxon>
        <taxon>Streptomyces</taxon>
    </lineage>
</organism>
<dbReference type="OrthoDB" id="4291255at2"/>
<accession>A0A369UWF5</accession>